<feature type="region of interest" description="Disordered" evidence="5">
    <location>
        <begin position="171"/>
        <end position="192"/>
    </location>
</feature>
<evidence type="ECO:0000256" key="4">
    <source>
        <dbReference type="ARBA" id="ARBA00023163"/>
    </source>
</evidence>
<name>A0ABU4HRB5_9ACTN</name>
<evidence type="ECO:0000256" key="3">
    <source>
        <dbReference type="ARBA" id="ARBA00023082"/>
    </source>
</evidence>
<dbReference type="NCBIfam" id="TIGR02937">
    <property type="entry name" value="sigma70-ECF"/>
    <property type="match status" value="1"/>
</dbReference>
<evidence type="ECO:0000313" key="9">
    <source>
        <dbReference type="Proteomes" id="UP001284601"/>
    </source>
</evidence>
<comment type="caution">
    <text evidence="8">The sequence shown here is derived from an EMBL/GenBank/DDBJ whole genome shotgun (WGS) entry which is preliminary data.</text>
</comment>
<dbReference type="EMBL" id="JAWSTH010000041">
    <property type="protein sequence ID" value="MDW5595828.1"/>
    <property type="molecule type" value="Genomic_DNA"/>
</dbReference>
<evidence type="ECO:0000259" key="6">
    <source>
        <dbReference type="Pfam" id="PF04542"/>
    </source>
</evidence>
<comment type="similarity">
    <text evidence="1">Belongs to the sigma-70 factor family. ECF subfamily.</text>
</comment>
<evidence type="ECO:0000313" key="8">
    <source>
        <dbReference type="EMBL" id="MDW5595828.1"/>
    </source>
</evidence>
<evidence type="ECO:0000259" key="7">
    <source>
        <dbReference type="Pfam" id="PF08281"/>
    </source>
</evidence>
<feature type="domain" description="RNA polymerase sigma-70 region 2" evidence="6">
    <location>
        <begin position="20"/>
        <end position="83"/>
    </location>
</feature>
<dbReference type="SUPFAM" id="SSF88946">
    <property type="entry name" value="Sigma2 domain of RNA polymerase sigma factors"/>
    <property type="match status" value="1"/>
</dbReference>
<reference evidence="9" key="1">
    <citation type="submission" date="2023-07" db="EMBL/GenBank/DDBJ databases">
        <title>Conexibacter stalactiti sp. nov., isolated from stalactites in a lava cave and emended description of the genus Conexibacter.</title>
        <authorList>
            <person name="Lee S.D."/>
        </authorList>
    </citation>
    <scope>NUCLEOTIDE SEQUENCE [LARGE SCALE GENOMIC DNA]</scope>
    <source>
        <strain evidence="9">KCTC 39840</strain>
    </source>
</reference>
<dbReference type="Gene3D" id="1.10.10.10">
    <property type="entry name" value="Winged helix-like DNA-binding domain superfamily/Winged helix DNA-binding domain"/>
    <property type="match status" value="1"/>
</dbReference>
<dbReference type="InterPro" id="IPR013325">
    <property type="entry name" value="RNA_pol_sigma_r2"/>
</dbReference>
<gene>
    <name evidence="8" type="ORF">R7226_15880</name>
</gene>
<dbReference type="InterPro" id="IPR013249">
    <property type="entry name" value="RNA_pol_sigma70_r4_t2"/>
</dbReference>
<feature type="domain" description="RNA polymerase sigma factor 70 region 4 type 2" evidence="7">
    <location>
        <begin position="111"/>
        <end position="161"/>
    </location>
</feature>
<evidence type="ECO:0000256" key="5">
    <source>
        <dbReference type="SAM" id="MobiDB-lite"/>
    </source>
</evidence>
<dbReference type="InterPro" id="IPR039425">
    <property type="entry name" value="RNA_pol_sigma-70-like"/>
</dbReference>
<proteinExistence type="inferred from homology"/>
<sequence>MTLLNRTPARRSDAGRWAVYDQHAPAIRAYAARRVEPDAVDDVVAETFAIAWRKLPREADPLPWLYAVARRVVHGHRRSHARRSALLQKVAGSTTEAGSDPAEQVHGDPSLARAFATLTEQEREAIRLVAWEGLEHADAARAAGCTRATFAVRLSRARLRLRKTLAELEAGEGQEAAAPLAPRSEHDAHHVAQAAPAIAQTAPQIAQPAPPMAAIPNLEVSR</sequence>
<dbReference type="InterPro" id="IPR014284">
    <property type="entry name" value="RNA_pol_sigma-70_dom"/>
</dbReference>
<keyword evidence="9" id="KW-1185">Reference proteome</keyword>
<keyword evidence="4" id="KW-0804">Transcription</keyword>
<reference evidence="8 9" key="2">
    <citation type="submission" date="2023-10" db="EMBL/GenBank/DDBJ databases">
        <authorList>
            <person name="Han X.F."/>
        </authorList>
    </citation>
    <scope>NUCLEOTIDE SEQUENCE [LARGE SCALE GENOMIC DNA]</scope>
    <source>
        <strain evidence="8 9">KCTC 39840</strain>
    </source>
</reference>
<keyword evidence="3" id="KW-0731">Sigma factor</keyword>
<accession>A0ABU4HRB5</accession>
<organism evidence="8 9">
    <name type="scientific">Conexibacter stalactiti</name>
    <dbReference type="NCBI Taxonomy" id="1940611"/>
    <lineage>
        <taxon>Bacteria</taxon>
        <taxon>Bacillati</taxon>
        <taxon>Actinomycetota</taxon>
        <taxon>Thermoleophilia</taxon>
        <taxon>Solirubrobacterales</taxon>
        <taxon>Conexibacteraceae</taxon>
        <taxon>Conexibacter</taxon>
    </lineage>
</organism>
<dbReference type="Pfam" id="PF08281">
    <property type="entry name" value="Sigma70_r4_2"/>
    <property type="match status" value="1"/>
</dbReference>
<evidence type="ECO:0000256" key="2">
    <source>
        <dbReference type="ARBA" id="ARBA00023015"/>
    </source>
</evidence>
<dbReference type="SUPFAM" id="SSF88659">
    <property type="entry name" value="Sigma3 and sigma4 domains of RNA polymerase sigma factors"/>
    <property type="match status" value="1"/>
</dbReference>
<dbReference type="Proteomes" id="UP001284601">
    <property type="component" value="Unassembled WGS sequence"/>
</dbReference>
<dbReference type="Gene3D" id="1.10.1740.10">
    <property type="match status" value="1"/>
</dbReference>
<dbReference type="PANTHER" id="PTHR43133:SF25">
    <property type="entry name" value="RNA POLYMERASE SIGMA FACTOR RFAY-RELATED"/>
    <property type="match status" value="1"/>
</dbReference>
<dbReference type="Pfam" id="PF04542">
    <property type="entry name" value="Sigma70_r2"/>
    <property type="match status" value="1"/>
</dbReference>
<dbReference type="PANTHER" id="PTHR43133">
    <property type="entry name" value="RNA POLYMERASE ECF-TYPE SIGMA FACTO"/>
    <property type="match status" value="1"/>
</dbReference>
<dbReference type="InterPro" id="IPR013324">
    <property type="entry name" value="RNA_pol_sigma_r3/r4-like"/>
</dbReference>
<dbReference type="InterPro" id="IPR036388">
    <property type="entry name" value="WH-like_DNA-bd_sf"/>
</dbReference>
<dbReference type="InterPro" id="IPR007627">
    <property type="entry name" value="RNA_pol_sigma70_r2"/>
</dbReference>
<feature type="compositionally biased region" description="Low complexity" evidence="5">
    <location>
        <begin position="171"/>
        <end position="182"/>
    </location>
</feature>
<keyword evidence="2" id="KW-0805">Transcription regulation</keyword>
<evidence type="ECO:0000256" key="1">
    <source>
        <dbReference type="ARBA" id="ARBA00010641"/>
    </source>
</evidence>
<protein>
    <submittedName>
        <fullName evidence="8">RNA polymerase sigma factor</fullName>
    </submittedName>
</protein>
<dbReference type="RefSeq" id="WP_318598171.1">
    <property type="nucleotide sequence ID" value="NZ_JAWSTH010000041.1"/>
</dbReference>